<evidence type="ECO:0000256" key="9">
    <source>
        <dbReference type="ARBA" id="ARBA00022777"/>
    </source>
</evidence>
<dbReference type="NCBIfam" id="TIGR00041">
    <property type="entry name" value="DTMP_kinase"/>
    <property type="match status" value="1"/>
</dbReference>
<evidence type="ECO:0000256" key="6">
    <source>
        <dbReference type="ARBA" id="ARBA00022679"/>
    </source>
</evidence>
<proteinExistence type="inferred from homology"/>
<dbReference type="Proteomes" id="UP001157017">
    <property type="component" value="Unassembled WGS sequence"/>
</dbReference>
<feature type="transmembrane region" description="Helical" evidence="14">
    <location>
        <begin position="156"/>
        <end position="178"/>
    </location>
</feature>
<keyword evidence="14" id="KW-0812">Transmembrane</keyword>
<feature type="transmembrane region" description="Helical" evidence="14">
    <location>
        <begin position="236"/>
        <end position="258"/>
    </location>
</feature>
<evidence type="ECO:0000256" key="1">
    <source>
        <dbReference type="ARBA" id="ARBA00009776"/>
    </source>
</evidence>
<evidence type="ECO:0000313" key="17">
    <source>
        <dbReference type="Proteomes" id="UP001157017"/>
    </source>
</evidence>
<dbReference type="InterPro" id="IPR018095">
    <property type="entry name" value="Thymidylate_kin_CS"/>
</dbReference>
<dbReference type="SUPFAM" id="SSF52540">
    <property type="entry name" value="P-loop containing nucleoside triphosphate hydrolases"/>
    <property type="match status" value="1"/>
</dbReference>
<keyword evidence="6 12" id="KW-0808">Transferase</keyword>
<evidence type="ECO:0000256" key="4">
    <source>
        <dbReference type="ARBA" id="ARBA00022448"/>
    </source>
</evidence>
<evidence type="ECO:0000256" key="7">
    <source>
        <dbReference type="ARBA" id="ARBA00022727"/>
    </source>
</evidence>
<keyword evidence="14" id="KW-0472">Membrane</keyword>
<comment type="caution">
    <text evidence="16">The sequence shown here is derived from an EMBL/GenBank/DDBJ whole genome shotgun (WGS) entry which is preliminary data.</text>
</comment>
<feature type="binding site" evidence="12">
    <location>
        <begin position="301"/>
        <end position="308"/>
    </location>
    <ligand>
        <name>ATP</name>
        <dbReference type="ChEBI" id="CHEBI:30616"/>
    </ligand>
</feature>
<comment type="similarity">
    <text evidence="1 12">Belongs to the thymidylate kinase family.</text>
</comment>
<evidence type="ECO:0000256" key="14">
    <source>
        <dbReference type="SAM" id="Phobius"/>
    </source>
</evidence>
<evidence type="ECO:0000256" key="13">
    <source>
        <dbReference type="SAM" id="MobiDB-lite"/>
    </source>
</evidence>
<evidence type="ECO:0000256" key="11">
    <source>
        <dbReference type="ARBA" id="ARBA00048743"/>
    </source>
</evidence>
<feature type="region of interest" description="Disordered" evidence="13">
    <location>
        <begin position="429"/>
        <end position="460"/>
    </location>
</feature>
<organism evidence="16 17">
    <name type="scientific">Angustibacter aerolatus</name>
    <dbReference type="NCBI Taxonomy" id="1162965"/>
    <lineage>
        <taxon>Bacteria</taxon>
        <taxon>Bacillati</taxon>
        <taxon>Actinomycetota</taxon>
        <taxon>Actinomycetes</taxon>
        <taxon>Kineosporiales</taxon>
        <taxon>Kineosporiaceae</taxon>
    </lineage>
</organism>
<dbReference type="HAMAP" id="MF_00165">
    <property type="entry name" value="Thymidylate_kinase"/>
    <property type="match status" value="1"/>
</dbReference>
<dbReference type="Pfam" id="PF02223">
    <property type="entry name" value="Thymidylate_kin"/>
    <property type="match status" value="1"/>
</dbReference>
<evidence type="ECO:0000256" key="2">
    <source>
        <dbReference type="ARBA" id="ARBA00012980"/>
    </source>
</evidence>
<feature type="transmembrane region" description="Helical" evidence="14">
    <location>
        <begin position="15"/>
        <end position="33"/>
    </location>
</feature>
<evidence type="ECO:0000256" key="10">
    <source>
        <dbReference type="ARBA" id="ARBA00022840"/>
    </source>
</evidence>
<evidence type="ECO:0000313" key="16">
    <source>
        <dbReference type="EMBL" id="GMA86594.1"/>
    </source>
</evidence>
<dbReference type="PANTHER" id="PTHR10344:SF4">
    <property type="entry name" value="UMP-CMP KINASE 2, MITOCHONDRIAL"/>
    <property type="match status" value="1"/>
</dbReference>
<dbReference type="Gene3D" id="3.40.50.300">
    <property type="entry name" value="P-loop containing nucleotide triphosphate hydrolases"/>
    <property type="match status" value="1"/>
</dbReference>
<evidence type="ECO:0000259" key="15">
    <source>
        <dbReference type="Pfam" id="PF02223"/>
    </source>
</evidence>
<dbReference type="EC" id="2.7.4.9" evidence="2 12"/>
<evidence type="ECO:0000256" key="8">
    <source>
        <dbReference type="ARBA" id="ARBA00022741"/>
    </source>
</evidence>
<keyword evidence="14" id="KW-1133">Transmembrane helix</keyword>
<dbReference type="Pfam" id="PF05977">
    <property type="entry name" value="MFS_3"/>
    <property type="match status" value="1"/>
</dbReference>
<feature type="transmembrane region" description="Helical" evidence="14">
    <location>
        <begin position="101"/>
        <end position="120"/>
    </location>
</feature>
<dbReference type="InterPro" id="IPR039430">
    <property type="entry name" value="Thymidylate_kin-like_dom"/>
</dbReference>
<dbReference type="EMBL" id="BSUZ01000001">
    <property type="protein sequence ID" value="GMA86594.1"/>
    <property type="molecule type" value="Genomic_DNA"/>
</dbReference>
<keyword evidence="10 12" id="KW-0067">ATP-binding</keyword>
<dbReference type="InterPro" id="IPR036259">
    <property type="entry name" value="MFS_trans_sf"/>
</dbReference>
<comment type="function">
    <text evidence="12">Phosphorylation of dTMP to form dTDP in both de novo and salvage pathways of dTTP synthesis.</text>
</comment>
<feature type="region of interest" description="Disordered" evidence="13">
    <location>
        <begin position="472"/>
        <end position="506"/>
    </location>
</feature>
<evidence type="ECO:0000256" key="3">
    <source>
        <dbReference type="ARBA" id="ARBA00017144"/>
    </source>
</evidence>
<comment type="catalytic activity">
    <reaction evidence="11 12">
        <text>dTMP + ATP = dTDP + ADP</text>
        <dbReference type="Rhea" id="RHEA:13517"/>
        <dbReference type="ChEBI" id="CHEBI:30616"/>
        <dbReference type="ChEBI" id="CHEBI:58369"/>
        <dbReference type="ChEBI" id="CHEBI:63528"/>
        <dbReference type="ChEBI" id="CHEBI:456216"/>
        <dbReference type="EC" id="2.7.4.9"/>
    </reaction>
</comment>
<evidence type="ECO:0000256" key="5">
    <source>
        <dbReference type="ARBA" id="ARBA00022475"/>
    </source>
</evidence>
<dbReference type="InterPro" id="IPR010290">
    <property type="entry name" value="TM_effector"/>
</dbReference>
<dbReference type="Gene3D" id="1.20.1250.20">
    <property type="entry name" value="MFS general substrate transporter like domains"/>
    <property type="match status" value="1"/>
</dbReference>
<dbReference type="InterPro" id="IPR027417">
    <property type="entry name" value="P-loop_NTPase"/>
</dbReference>
<keyword evidence="4" id="KW-0813">Transport</keyword>
<reference evidence="17" key="1">
    <citation type="journal article" date="2019" name="Int. J. Syst. Evol. Microbiol.">
        <title>The Global Catalogue of Microorganisms (GCM) 10K type strain sequencing project: providing services to taxonomists for standard genome sequencing and annotation.</title>
        <authorList>
            <consortium name="The Broad Institute Genomics Platform"/>
            <consortium name="The Broad Institute Genome Sequencing Center for Infectious Disease"/>
            <person name="Wu L."/>
            <person name="Ma J."/>
        </authorList>
    </citation>
    <scope>NUCLEOTIDE SEQUENCE [LARGE SCALE GENOMIC DNA]</scope>
    <source>
        <strain evidence="17">NBRC 108730</strain>
    </source>
</reference>
<feature type="transmembrane region" description="Helical" evidence="14">
    <location>
        <begin position="132"/>
        <end position="150"/>
    </location>
</feature>
<dbReference type="CDD" id="cd01672">
    <property type="entry name" value="TMPK"/>
    <property type="match status" value="1"/>
</dbReference>
<gene>
    <name evidence="12" type="primary">tmk</name>
    <name evidence="16" type="ORF">GCM10025868_18440</name>
</gene>
<protein>
    <recommendedName>
        <fullName evidence="3 12">Thymidylate kinase</fullName>
        <ecNumber evidence="2 12">2.7.4.9</ecNumber>
    </recommendedName>
    <alternativeName>
        <fullName evidence="12">dTMP kinase</fullName>
    </alternativeName>
</protein>
<keyword evidence="8 12" id="KW-0547">Nucleotide-binding</keyword>
<dbReference type="SUPFAM" id="SSF103473">
    <property type="entry name" value="MFS general substrate transporter"/>
    <property type="match status" value="1"/>
</dbReference>
<keyword evidence="7 12" id="KW-0545">Nucleotide biosynthesis</keyword>
<feature type="compositionally biased region" description="Low complexity" evidence="13">
    <location>
        <begin position="473"/>
        <end position="487"/>
    </location>
</feature>
<dbReference type="PANTHER" id="PTHR10344">
    <property type="entry name" value="THYMIDYLATE KINASE"/>
    <property type="match status" value="1"/>
</dbReference>
<accession>A0ABQ6JFL3</accession>
<sequence>MLDNAVSHFAESPTYLALYVNALTFLVSALAIWRLDFPDDRSALARQESFWRTAAEGWRYIGRTPLVRGLVLGMLGAFAAGGFVIGLAQSFVSDLGAGSPGYGTLFAAVFVGMALGMWLGPRLLGDFSRRRLFGLSIGFAGVWLVLLSLVPNIVLAVFFVVGLGACAGSAWVTGYTLLGLEVGDDVRGRTFAFVQSMVRVVLVSVLAVAPVIAALFSKGLGLPHTVHVNQYVSLTYTGVMATFLLAGLLALAIGTVSYRQMDDRPGVSLRADLLESVRQRRLGDAPPRQEPFPGRFVAFEGGDGAGKSTQVALLGDWLERQGFTAVRTREPGATPTGSRLREVLLDGGEPTPRAEALLFAADRAHHVETVVRPALERGEMVVTDRYADSSVAYQGDGRDLGAAEVAQALALGHPGPDARPHRRARRVARAWAEPGAATHTTGSRPSPTTSTRGSATASCSLARRAPSRYLVLDAGLDPAEPAPAGGDPARRRAARVAGGPRRAGGA</sequence>
<name>A0ABQ6JFL3_9ACTN</name>
<dbReference type="PROSITE" id="PS01331">
    <property type="entry name" value="THYMIDYLATE_KINASE"/>
    <property type="match status" value="1"/>
</dbReference>
<feature type="compositionally biased region" description="Low complexity" evidence="13">
    <location>
        <begin position="440"/>
        <end position="458"/>
    </location>
</feature>
<keyword evidence="17" id="KW-1185">Reference proteome</keyword>
<dbReference type="InterPro" id="IPR018094">
    <property type="entry name" value="Thymidylate_kinase"/>
</dbReference>
<feature type="domain" description="Thymidylate kinase-like" evidence="15">
    <location>
        <begin position="299"/>
        <end position="406"/>
    </location>
</feature>
<keyword evidence="9 12" id="KW-0418">Kinase</keyword>
<feature type="transmembrane region" description="Helical" evidence="14">
    <location>
        <begin position="69"/>
        <end position="89"/>
    </location>
</feature>
<feature type="transmembrane region" description="Helical" evidence="14">
    <location>
        <begin position="190"/>
        <end position="216"/>
    </location>
</feature>
<evidence type="ECO:0000256" key="12">
    <source>
        <dbReference type="HAMAP-Rule" id="MF_00165"/>
    </source>
</evidence>
<keyword evidence="5" id="KW-1003">Cell membrane</keyword>